<reference evidence="2 3" key="1">
    <citation type="submission" date="2018-03" db="EMBL/GenBank/DDBJ databases">
        <title>Aeromonas veronii whole genome sequencing and analysis.</title>
        <authorList>
            <person name="Xie H."/>
            <person name="Liu T."/>
            <person name="Wang K."/>
        </authorList>
    </citation>
    <scope>NUCLEOTIDE SEQUENCE [LARGE SCALE GENOMIC DNA]</scope>
    <source>
        <strain evidence="2 3">XH.VA.1</strain>
    </source>
</reference>
<dbReference type="RefSeq" id="WP_107684780.1">
    <property type="nucleotide sequence ID" value="NZ_PZKL01000045.1"/>
</dbReference>
<gene>
    <name evidence="2" type="ORF">DAA48_22230</name>
</gene>
<dbReference type="Proteomes" id="UP000241986">
    <property type="component" value="Unassembled WGS sequence"/>
</dbReference>
<keyword evidence="2" id="KW-0547">Nucleotide-binding</keyword>
<evidence type="ECO:0000313" key="2">
    <source>
        <dbReference type="EMBL" id="PTH79151.1"/>
    </source>
</evidence>
<protein>
    <submittedName>
        <fullName evidence="2">ATP-binding protein</fullName>
    </submittedName>
</protein>
<feature type="coiled-coil region" evidence="1">
    <location>
        <begin position="100"/>
        <end position="127"/>
    </location>
</feature>
<accession>A0A2T4MX52</accession>
<name>A0A2T4MX52_AERVE</name>
<proteinExistence type="predicted"/>
<keyword evidence="2" id="KW-0067">ATP-binding</keyword>
<organism evidence="2 3">
    <name type="scientific">Aeromonas veronii</name>
    <dbReference type="NCBI Taxonomy" id="654"/>
    <lineage>
        <taxon>Bacteria</taxon>
        <taxon>Pseudomonadati</taxon>
        <taxon>Pseudomonadota</taxon>
        <taxon>Gammaproteobacteria</taxon>
        <taxon>Aeromonadales</taxon>
        <taxon>Aeromonadaceae</taxon>
        <taxon>Aeromonas</taxon>
    </lineage>
</organism>
<sequence length="992" mass="110220">MYSIIRNVTKFLKVGMYDYCNLESIDDSKEKNVFVTKDGGLCSFIEIIGGYTMVGKDKFADHLEHIISNLSGTLSKRGFKIQFVFTRDPETSGRAIAGSINSIRRTVKNLELDIEDMINEREKVLSEKTCSERCYMVVTTLPSFLPPSAASDALKERVKAVKDLKVGIRPGEFAQSPFFAVSAIREIHAGMISSIMGALKEICELEVLEVHHALKCLKMEINPKMTSDGWMPSLIGDKITGRMIKESKLKLDVSHVMNPAISFQLFNQEPSIYAADSSVVEMGGSYIAPLLVDIPPQDPMPFKNLFDSIPDDIPWRVSIEIETGHENVLRTISNKKTFAAFLAFSSSKNKLIKESAERIIELANGGETLVSVSISCCTWGETYAETKKRKQIFSQAAQNWGHLDIIEESGDAIEAWMNTLPGISAKPIANRYAMPLYDAISMTPLFRPASPWKAGTILFRTIDNKIYPMLPGSSLQTSFSDLVFAPPGFGKSFYLSASNMGLITSPGNKILPRIAIIDIGFSSASFVNLIREALPDSKKHLAKSFKLEMTRENAINPFDTPLGCRKPLAVDREFLVNFMSLVLTPAGSKESVPRLAELAGSLIDAMYEYFSDDNNPNPYDEFVDEKVDEALAIHDIKVSSGASWWSVVDLLFKAGLYTEAGLAQRYAVPTLSDATSVLTNNRSIRDIFGEAKFMGEGLINFINSMIVSATKEYSILSQPSAFDIGSARIVSMDLSSVAKEGSDQADKKTGIMYMLARQVMCREFYRNESTLPEFPAMYRSYHAKKIEDDAAAPKKICMDEFHRTKNCQPVRNQTVTDIREGRKFDVQIALLSQMVDDFDASMIELVTNIFILSKGIAEDTITKIIDKFKPSTDAIKALKTHVTGPTKEGSSMLYKGSMKGKNSAEMVIRLTLGPVEVWAYSTTHEDVMMRNKLTKKIGLNNALRILSREFPGGTAKPYIQSRNFESSAEVDENIYDVIVAELVVKHKDLISI</sequence>
<dbReference type="Gene3D" id="3.40.50.300">
    <property type="entry name" value="P-loop containing nucleotide triphosphate hydrolases"/>
    <property type="match status" value="1"/>
</dbReference>
<dbReference type="GO" id="GO:0005524">
    <property type="term" value="F:ATP binding"/>
    <property type="evidence" value="ECO:0007669"/>
    <property type="project" value="UniProtKB-KW"/>
</dbReference>
<evidence type="ECO:0000256" key="1">
    <source>
        <dbReference type="SAM" id="Coils"/>
    </source>
</evidence>
<dbReference type="AlphaFoldDB" id="A0A2T4MX52"/>
<keyword evidence="1" id="KW-0175">Coiled coil</keyword>
<dbReference type="EMBL" id="PZKL01000045">
    <property type="protein sequence ID" value="PTH79151.1"/>
    <property type="molecule type" value="Genomic_DNA"/>
</dbReference>
<evidence type="ECO:0000313" key="3">
    <source>
        <dbReference type="Proteomes" id="UP000241986"/>
    </source>
</evidence>
<comment type="caution">
    <text evidence="2">The sequence shown here is derived from an EMBL/GenBank/DDBJ whole genome shotgun (WGS) entry which is preliminary data.</text>
</comment>
<dbReference type="InterPro" id="IPR027417">
    <property type="entry name" value="P-loop_NTPase"/>
</dbReference>